<evidence type="ECO:0000313" key="1">
    <source>
        <dbReference type="EMBL" id="KAB8201902.1"/>
    </source>
</evidence>
<dbReference type="EMBL" id="ML735012">
    <property type="protein sequence ID" value="KAB8201902.1"/>
    <property type="molecule type" value="Genomic_DNA"/>
</dbReference>
<keyword evidence="2" id="KW-1185">Reference proteome</keyword>
<dbReference type="AlphaFoldDB" id="A0A5N6D9G1"/>
<gene>
    <name evidence="1" type="ORF">BDV34DRAFT_201848</name>
</gene>
<organism evidence="1 2">
    <name type="scientific">Aspergillus parasiticus</name>
    <dbReference type="NCBI Taxonomy" id="5067"/>
    <lineage>
        <taxon>Eukaryota</taxon>
        <taxon>Fungi</taxon>
        <taxon>Dikarya</taxon>
        <taxon>Ascomycota</taxon>
        <taxon>Pezizomycotina</taxon>
        <taxon>Eurotiomycetes</taxon>
        <taxon>Eurotiomycetidae</taxon>
        <taxon>Eurotiales</taxon>
        <taxon>Aspergillaceae</taxon>
        <taxon>Aspergillus</taxon>
        <taxon>Aspergillus subgen. Circumdati</taxon>
    </lineage>
</organism>
<dbReference type="Proteomes" id="UP000326532">
    <property type="component" value="Unassembled WGS sequence"/>
</dbReference>
<dbReference type="VEuPathDB" id="FungiDB:BDV34DRAFT_201848"/>
<evidence type="ECO:0000313" key="2">
    <source>
        <dbReference type="Proteomes" id="UP000326532"/>
    </source>
</evidence>
<reference evidence="1 2" key="1">
    <citation type="submission" date="2019-04" db="EMBL/GenBank/DDBJ databases">
        <title>Fungal friends and foes A comparative genomics study of 23 Aspergillus species from section Flavi.</title>
        <authorList>
            <consortium name="DOE Joint Genome Institute"/>
            <person name="Kjaerbolling I."/>
            <person name="Vesth T.C."/>
            <person name="Frisvad J.C."/>
            <person name="Nybo J.L."/>
            <person name="Theobald S."/>
            <person name="Kildgaard S."/>
            <person name="Petersen T.I."/>
            <person name="Kuo A."/>
            <person name="Sato A."/>
            <person name="Lyhne E.K."/>
            <person name="Kogle M.E."/>
            <person name="Wiebenga A."/>
            <person name="Kun R.S."/>
            <person name="Lubbers R.J."/>
            <person name="Makela M.R."/>
            <person name="Barry K."/>
            <person name="Chovatia M."/>
            <person name="Clum A."/>
            <person name="Daum C."/>
            <person name="Haridas S."/>
            <person name="He G."/>
            <person name="LaButti K."/>
            <person name="Lipzen A."/>
            <person name="Mondo S."/>
            <person name="Pangilinan J."/>
            <person name="Riley R."/>
            <person name="Salamov A."/>
            <person name="Simmons B.A."/>
            <person name="Magnuson J.K."/>
            <person name="Henrissat B."/>
            <person name="Mortensen U.H."/>
            <person name="Larsen T.O."/>
            <person name="De vries R.P."/>
            <person name="Grigoriev I.V."/>
            <person name="Machida M."/>
            <person name="Baker S.E."/>
            <person name="Andersen M.R."/>
        </authorList>
    </citation>
    <scope>NUCLEOTIDE SEQUENCE [LARGE SCALE GENOMIC DNA]</scope>
    <source>
        <strain evidence="1 2">CBS 117618</strain>
    </source>
</reference>
<accession>A0A5N6D9G1</accession>
<name>A0A5N6D9G1_ASPPA</name>
<protein>
    <submittedName>
        <fullName evidence="1">Uncharacterized protein</fullName>
    </submittedName>
</protein>
<sequence>MTLPIGSITSPFLHMLESLHAIARTGAKHLTDDLEFQGVDWYLSDGALSLDMESYNTVEKSNNDIQRAV</sequence>
<proteinExistence type="predicted"/>